<protein>
    <submittedName>
        <fullName evidence="2">Uncharacterized protein</fullName>
    </submittedName>
</protein>
<sequence length="261" mass="28249">MQVVEDFTDRLDDENGTYIEIGASDDEEEEDQIIVVHMARGKAVDSDAFGSGLCGGHGRRRSARGRGGTIPPPSSSGTSGASSSAQPSVPPSLPFVPSSSTPLPRLAEVRKSGKKLQCVSQDRGRVGRRLGKILHSRESVTYLHEIDAPPHDHSPTTVPRRLAHACVDEQERQLAELRAHVMRMSGQHGAETSSSDPPPATDRDVSTALHQPLWSPLDLDTADDTLVTPADTTTHLADTHADAMTLDRAEDRLHRFDFGPF</sequence>
<accession>A0A067K9D7</accession>
<dbReference type="EMBL" id="KK914612">
    <property type="protein sequence ID" value="KDP31633.1"/>
    <property type="molecule type" value="Genomic_DNA"/>
</dbReference>
<name>A0A067K9D7_JATCU</name>
<evidence type="ECO:0000313" key="2">
    <source>
        <dbReference type="EMBL" id="KDP31633.1"/>
    </source>
</evidence>
<feature type="region of interest" description="Disordered" evidence="1">
    <location>
        <begin position="184"/>
        <end position="206"/>
    </location>
</feature>
<keyword evidence="3" id="KW-1185">Reference proteome</keyword>
<proteinExistence type="predicted"/>
<feature type="compositionally biased region" description="Low complexity" evidence="1">
    <location>
        <begin position="75"/>
        <end position="87"/>
    </location>
</feature>
<feature type="region of interest" description="Disordered" evidence="1">
    <location>
        <begin position="1"/>
        <end position="30"/>
    </location>
</feature>
<dbReference type="AlphaFoldDB" id="A0A067K9D7"/>
<evidence type="ECO:0000256" key="1">
    <source>
        <dbReference type="SAM" id="MobiDB-lite"/>
    </source>
</evidence>
<dbReference type="Proteomes" id="UP000027138">
    <property type="component" value="Unassembled WGS sequence"/>
</dbReference>
<gene>
    <name evidence="2" type="ORF">JCGZ_14858</name>
</gene>
<feature type="region of interest" description="Disordered" evidence="1">
    <location>
        <begin position="46"/>
        <end position="103"/>
    </location>
</feature>
<organism evidence="2 3">
    <name type="scientific">Jatropha curcas</name>
    <name type="common">Barbados nut</name>
    <dbReference type="NCBI Taxonomy" id="180498"/>
    <lineage>
        <taxon>Eukaryota</taxon>
        <taxon>Viridiplantae</taxon>
        <taxon>Streptophyta</taxon>
        <taxon>Embryophyta</taxon>
        <taxon>Tracheophyta</taxon>
        <taxon>Spermatophyta</taxon>
        <taxon>Magnoliopsida</taxon>
        <taxon>eudicotyledons</taxon>
        <taxon>Gunneridae</taxon>
        <taxon>Pentapetalae</taxon>
        <taxon>rosids</taxon>
        <taxon>fabids</taxon>
        <taxon>Malpighiales</taxon>
        <taxon>Euphorbiaceae</taxon>
        <taxon>Crotonoideae</taxon>
        <taxon>Jatropheae</taxon>
        <taxon>Jatropha</taxon>
    </lineage>
</organism>
<evidence type="ECO:0000313" key="3">
    <source>
        <dbReference type="Proteomes" id="UP000027138"/>
    </source>
</evidence>
<reference evidence="2 3" key="1">
    <citation type="journal article" date="2014" name="PLoS ONE">
        <title>Global Analysis of Gene Expression Profiles in Physic Nut (Jatropha curcas L.) Seedlings Exposed to Salt Stress.</title>
        <authorList>
            <person name="Zhang L."/>
            <person name="Zhang C."/>
            <person name="Wu P."/>
            <person name="Chen Y."/>
            <person name="Li M."/>
            <person name="Jiang H."/>
            <person name="Wu G."/>
        </authorList>
    </citation>
    <scope>NUCLEOTIDE SEQUENCE [LARGE SCALE GENOMIC DNA]</scope>
    <source>
        <strain evidence="3">cv. GZQX0401</strain>
        <tissue evidence="2">Young leaves</tissue>
    </source>
</reference>